<dbReference type="InterPro" id="IPR012334">
    <property type="entry name" value="Pectin_lyas_fold"/>
</dbReference>
<dbReference type="Gene3D" id="2.70.98.10">
    <property type="match status" value="1"/>
</dbReference>
<dbReference type="InterPro" id="IPR014718">
    <property type="entry name" value="GH-type_carb-bd"/>
</dbReference>
<dbReference type="InterPro" id="IPR011050">
    <property type="entry name" value="Pectin_lyase_fold/virulence"/>
</dbReference>
<dbReference type="InterPro" id="IPR050883">
    <property type="entry name" value="PNGase"/>
</dbReference>
<dbReference type="GO" id="GO:0006516">
    <property type="term" value="P:glycoprotein catabolic process"/>
    <property type="evidence" value="ECO:0007669"/>
    <property type="project" value="TreeGrafter"/>
</dbReference>
<feature type="domain" description="Right handed beta helix" evidence="5">
    <location>
        <begin position="1276"/>
        <end position="1389"/>
    </location>
</feature>
<evidence type="ECO:0000259" key="3">
    <source>
        <dbReference type="Pfam" id="PF05426"/>
    </source>
</evidence>
<dbReference type="GO" id="GO:0042597">
    <property type="term" value="C:periplasmic space"/>
    <property type="evidence" value="ECO:0007669"/>
    <property type="project" value="InterPro"/>
</dbReference>
<dbReference type="InterPro" id="IPR039448">
    <property type="entry name" value="Beta_helix"/>
</dbReference>
<reference evidence="7" key="1">
    <citation type="submission" date="2019-03" db="EMBL/GenBank/DDBJ databases">
        <title>Single cell metagenomics reveals metabolic interactions within the superorganism composed of flagellate Streblomastix strix and complex community of Bacteroidetes bacteria on its surface.</title>
        <authorList>
            <person name="Treitli S.C."/>
            <person name="Kolisko M."/>
            <person name="Husnik F."/>
            <person name="Keeling P."/>
            <person name="Hampl V."/>
        </authorList>
    </citation>
    <scope>NUCLEOTIDE SEQUENCE</scope>
    <source>
        <strain evidence="7">STM</strain>
    </source>
</reference>
<evidence type="ECO:0000259" key="5">
    <source>
        <dbReference type="Pfam" id="PF13229"/>
    </source>
</evidence>
<accession>A0A5J4SZP7</accession>
<dbReference type="InterPro" id="IPR008929">
    <property type="entry name" value="Chondroitin_lyas"/>
</dbReference>
<dbReference type="GO" id="GO:0000224">
    <property type="term" value="F:peptide-N4-(N-acetyl-beta-glucosaminyl)asparagine amidase activity"/>
    <property type="evidence" value="ECO:0007669"/>
    <property type="project" value="TreeGrafter"/>
</dbReference>
<dbReference type="Pfam" id="PF05426">
    <property type="entry name" value="Alginate_lyase"/>
    <property type="match status" value="1"/>
</dbReference>
<dbReference type="Gene3D" id="1.50.10.100">
    <property type="entry name" value="Chondroitin AC/alginate lyase"/>
    <property type="match status" value="1"/>
</dbReference>
<dbReference type="Pfam" id="PF07971">
    <property type="entry name" value="Glyco_hydro_92"/>
    <property type="match status" value="1"/>
</dbReference>
<evidence type="ECO:0008006" key="8">
    <source>
        <dbReference type="Google" id="ProtNLM"/>
    </source>
</evidence>
<keyword evidence="1" id="KW-0732">Signal</keyword>
<dbReference type="Gene3D" id="1.20.1610.10">
    <property type="entry name" value="alpha-1,2-mannosidases domains"/>
    <property type="match status" value="1"/>
</dbReference>
<dbReference type="Gene3D" id="3.30.2080.10">
    <property type="entry name" value="GH92 mannosidase domain"/>
    <property type="match status" value="1"/>
</dbReference>
<dbReference type="NCBIfam" id="TIGR01180">
    <property type="entry name" value="aman2_put"/>
    <property type="match status" value="1"/>
</dbReference>
<dbReference type="Gene3D" id="1.20.1050.60">
    <property type="entry name" value="alpha-1,2-mannosidase"/>
    <property type="match status" value="1"/>
</dbReference>
<evidence type="ECO:0000256" key="2">
    <source>
        <dbReference type="ARBA" id="ARBA00023239"/>
    </source>
</evidence>
<evidence type="ECO:0000256" key="1">
    <source>
        <dbReference type="ARBA" id="ARBA00022729"/>
    </source>
</evidence>
<comment type="caution">
    <text evidence="7">The sequence shown here is derived from an EMBL/GenBank/DDBJ whole genome shotgun (WGS) entry which is preliminary data.</text>
</comment>
<dbReference type="GO" id="GO:0005975">
    <property type="term" value="P:carbohydrate metabolic process"/>
    <property type="evidence" value="ECO:0007669"/>
    <property type="project" value="InterPro"/>
</dbReference>
<dbReference type="SUPFAM" id="SSF48208">
    <property type="entry name" value="Six-hairpin glycosidases"/>
    <property type="match status" value="1"/>
</dbReference>
<evidence type="ECO:0000259" key="4">
    <source>
        <dbReference type="Pfam" id="PF07971"/>
    </source>
</evidence>
<sequence>MKTGKYRKCKAIILLSTFVCVVTNLQAQKLTDYVDPYIGSGGHGHVFVGANVPYGAVQVGPSNFYKGWDWCSGYNYRDSVIIGFPQLHLSGTGIGDLGDVLLMPYMGDVKLTKGVETDPYSGYSSRFSHKNEKVKPGYYAIQLDDYNIRVELTATERVGFHKYKFPEGKDARIIIDLKEGINDRSTDTYIEQVDKYTIKGYRFSSGWAKRQEVFFAIKSSVPITRFNIYDDAKPLSGKQGKGENIKALISFDQAPQEVLLKVGISPVGSGNALENIKAEIPGWDFEKTVRQADEKWNIELSKIGIETKNEVDKRIFYTAMFHLMVHPSLFNDRNGDYRGADWKVYKKAGFDNYTIFSLWDTYRAAHPLFTIIDQKRTADFVNSMLAIFEQTGILPIWHLRGYDTGTMVGINSFQIIAEAYLKGCKGFDAEKAYYALKTTAMSDVRGLDFARDFKPLPSDVMTNRPVATALEYAIGDASIARMAKAMGKTDDYDYFQKRAENYKLYFDKETGFIRGKMADGSWNPIFDPLKSKRPFAADYAEGNAWQYLWLAPQDVEGLIDLLGGKETFIDRLDTFFSLASDPKDPDVLVDLTGCIGQYAHGNEPSHHIAYLYAYAGQQWKTARLVRQIMNDFYTDQPDGIIGNEDCGQMSAWYILSSLGFYPVFTASGDYVLGSPLFDKVTIHLENGKQFTIETRDNSSENVYIQSVELNGKKYDYNVIHHNDILQGGKLIIRMGNKPNRSFCHPGMAQTREDMEYMKQQIIAEKQPWKTAFDNLKKQTSLDFQPQAFTHISIGPYGANSIGGREFGESAKAAYNHALMWYITENKAYAHKAIEILNAWSYQLWDFDANDAKLSVGLNGSTYLNAAEILKHTDSGWAEKDKEQFERLVLTVFYPTIKDFFTEANGNWDASMINTLLCIGIYTDNPAIFNYAVERYYRGIGNSGITKYIYPSGQCQETTRDWDHVQLGIGELAKAAQTAWTQGLDFYSVADNRLALGFEYASKFMLGEDIPVFGVLSHRRKEKFKDIYESIYDHYHSVKNTELAYTRKVIENHTRSESSTGMLTSIRALAKYPAKTPSAILSDSLAKQPARTGALDNPQVYQPGNAVLVQAGESIQDAIDRNTGKTIVLGKGIHKLKESLKMKSNTTLAGQGKETLLFLDPKLSAATIVNAGNDLHDVVIRDLLIEGAVATITNDDPNHDRRTRSYMNAPSRGGIVFSADKEKEMKNIRFENLTIQNCTKSGISLSGASNVTINFCDISDNGASVVPGAGFHHNLRLLHVSDAEIKNSRFDASPFGCGVDLSFCRNIEVSNNEVARNKLSGIHCTESENIKITHNLTEGNDESGITFNAQMNGSRKIIVRDNLSQNNGQYGIFIGKVSDADVEKNKTFANTENFRKEPE</sequence>
<feature type="domain" description="Alginate lyase" evidence="3">
    <location>
        <begin position="803"/>
        <end position="1005"/>
    </location>
</feature>
<dbReference type="InterPro" id="IPR041371">
    <property type="entry name" value="GH92_N"/>
</dbReference>
<proteinExistence type="predicted"/>
<evidence type="ECO:0000313" key="7">
    <source>
        <dbReference type="EMBL" id="KAA6350971.1"/>
    </source>
</evidence>
<dbReference type="InterPro" id="IPR012939">
    <property type="entry name" value="Glyco_hydro_92"/>
</dbReference>
<dbReference type="FunFam" id="3.30.2080.10:FF:000001">
    <property type="entry name" value="Alpha-1,2-mannosidase subfamily"/>
    <property type="match status" value="1"/>
</dbReference>
<evidence type="ECO:0000259" key="6">
    <source>
        <dbReference type="Pfam" id="PF17678"/>
    </source>
</evidence>
<dbReference type="SUPFAM" id="SSF51126">
    <property type="entry name" value="Pectin lyase-like"/>
    <property type="match status" value="1"/>
</dbReference>
<dbReference type="PANTHER" id="PTHR12143">
    <property type="entry name" value="PEPTIDE N-GLYCANASE PNGASE -RELATED"/>
    <property type="match status" value="1"/>
</dbReference>
<dbReference type="SUPFAM" id="SSF48230">
    <property type="entry name" value="Chondroitin AC/alginate lyase"/>
    <property type="match status" value="1"/>
</dbReference>
<dbReference type="GO" id="GO:0005829">
    <property type="term" value="C:cytosol"/>
    <property type="evidence" value="ECO:0007669"/>
    <property type="project" value="TreeGrafter"/>
</dbReference>
<feature type="domain" description="Glycosyl hydrolase family 92 N-terminal" evidence="6">
    <location>
        <begin position="33"/>
        <end position="265"/>
    </location>
</feature>
<dbReference type="PANTHER" id="PTHR12143:SF39">
    <property type="entry name" value="SECRETED PROTEIN"/>
    <property type="match status" value="1"/>
</dbReference>
<dbReference type="Pfam" id="PF13229">
    <property type="entry name" value="Beta_helix"/>
    <property type="match status" value="1"/>
</dbReference>
<protein>
    <recommendedName>
        <fullName evidence="8">Glycosyl hydrolase family 92 domain-containing protein</fullName>
    </recommendedName>
</protein>
<dbReference type="InterPro" id="IPR008928">
    <property type="entry name" value="6-hairpin_glycosidase_sf"/>
</dbReference>
<name>A0A5J4SZP7_9ZZZZ</name>
<dbReference type="EMBL" id="SNRY01000020">
    <property type="protein sequence ID" value="KAA6350971.1"/>
    <property type="molecule type" value="Genomic_DNA"/>
</dbReference>
<dbReference type="GO" id="GO:0030246">
    <property type="term" value="F:carbohydrate binding"/>
    <property type="evidence" value="ECO:0007669"/>
    <property type="project" value="InterPro"/>
</dbReference>
<dbReference type="InterPro" id="IPR005887">
    <property type="entry name" value="GH92_a_mannosidase_put"/>
</dbReference>
<keyword evidence="2" id="KW-0456">Lyase</keyword>
<dbReference type="InterPro" id="IPR008397">
    <property type="entry name" value="Alginate_lyase_dom"/>
</dbReference>
<gene>
    <name evidence="7" type="ORF">EZS27_001668</name>
</gene>
<organism evidence="7">
    <name type="scientific">termite gut metagenome</name>
    <dbReference type="NCBI Taxonomy" id="433724"/>
    <lineage>
        <taxon>unclassified sequences</taxon>
        <taxon>metagenomes</taxon>
        <taxon>organismal metagenomes</taxon>
    </lineage>
</organism>
<dbReference type="InterPro" id="IPR006626">
    <property type="entry name" value="PbH1"/>
</dbReference>
<dbReference type="GO" id="GO:0016829">
    <property type="term" value="F:lyase activity"/>
    <property type="evidence" value="ECO:0007669"/>
    <property type="project" value="UniProtKB-KW"/>
</dbReference>
<feature type="domain" description="Glycosyl hydrolase family 92" evidence="4">
    <location>
        <begin position="271"/>
        <end position="736"/>
    </location>
</feature>
<dbReference type="Pfam" id="PF17678">
    <property type="entry name" value="Glyco_hydro_92N"/>
    <property type="match status" value="1"/>
</dbReference>
<dbReference type="Gene3D" id="2.160.20.10">
    <property type="entry name" value="Single-stranded right-handed beta-helix, Pectin lyase-like"/>
    <property type="match status" value="1"/>
</dbReference>
<dbReference type="SMART" id="SM00710">
    <property type="entry name" value="PbH1"/>
    <property type="match status" value="6"/>
</dbReference>